<dbReference type="KEGG" id="tni:TVNIR_2796"/>
<accession>L0DXX7</accession>
<feature type="region of interest" description="Disordered" evidence="1">
    <location>
        <begin position="1"/>
        <end position="44"/>
    </location>
</feature>
<dbReference type="STRING" id="1255043.TVNIR_2796"/>
<dbReference type="HOGENOM" id="CLU_3223265_0_0_6"/>
<proteinExistence type="predicted"/>
<dbReference type="Proteomes" id="UP000010809">
    <property type="component" value="Chromosome"/>
</dbReference>
<gene>
    <name evidence="2" type="ordered locus">TVNIR_2796</name>
</gene>
<organism evidence="2 3">
    <name type="scientific">Thioalkalivibrio nitratireducens (strain DSM 14787 / UNIQEM 213 / ALEN2)</name>
    <dbReference type="NCBI Taxonomy" id="1255043"/>
    <lineage>
        <taxon>Bacteria</taxon>
        <taxon>Pseudomonadati</taxon>
        <taxon>Pseudomonadota</taxon>
        <taxon>Gammaproteobacteria</taxon>
        <taxon>Chromatiales</taxon>
        <taxon>Ectothiorhodospiraceae</taxon>
        <taxon>Thioalkalivibrio</taxon>
    </lineage>
</organism>
<protein>
    <submittedName>
        <fullName evidence="2">Uncharacterized protein</fullName>
    </submittedName>
</protein>
<name>L0DXX7_THIND</name>
<sequence>MRARDCECFLPPPASGANPPGADFDGRTRARGRGRMPGVKGERG</sequence>
<reference evidence="2" key="1">
    <citation type="submission" date="2015-12" db="EMBL/GenBank/DDBJ databases">
        <authorList>
            <person name="Tikhonova T.V."/>
            <person name="Pavlov A.R."/>
            <person name="Beletsky A.V."/>
            <person name="Mardanov A.V."/>
            <person name="Sorokin D.Y."/>
            <person name="Ravin N.V."/>
            <person name="Popov V.O."/>
        </authorList>
    </citation>
    <scope>NUCLEOTIDE SEQUENCE</scope>
    <source>
        <strain evidence="2">DSM 14787</strain>
    </source>
</reference>
<dbReference type="EMBL" id="CP003989">
    <property type="protein sequence ID" value="AGA34434.1"/>
    <property type="molecule type" value="Genomic_DNA"/>
</dbReference>
<evidence type="ECO:0000256" key="1">
    <source>
        <dbReference type="SAM" id="MobiDB-lite"/>
    </source>
</evidence>
<evidence type="ECO:0000313" key="2">
    <source>
        <dbReference type="EMBL" id="AGA34434.1"/>
    </source>
</evidence>
<evidence type="ECO:0000313" key="3">
    <source>
        <dbReference type="Proteomes" id="UP000010809"/>
    </source>
</evidence>
<dbReference type="AlphaFoldDB" id="L0DXX7"/>
<dbReference type="PATRIC" id="fig|1255043.3.peg.2821"/>
<keyword evidence="3" id="KW-1185">Reference proteome</keyword>